<evidence type="ECO:0000256" key="2">
    <source>
        <dbReference type="ARBA" id="ARBA00022801"/>
    </source>
</evidence>
<dbReference type="InterPro" id="IPR036389">
    <property type="entry name" value="RNase_III_sf"/>
</dbReference>
<proteinExistence type="predicted"/>
<comment type="function">
    <text evidence="4">Digests double-stranded RNA. Involved in the processing of primary rRNA transcript to yield the immediate precursors to the large and small rRNAs (23S and 16S). Processes some mRNAs, and tRNAs when they are encoded in the rRNA operon. Processes pre-crRNA and tracrRNA of type II CRISPR loci if present in the organism.</text>
</comment>
<dbReference type="EMBL" id="JADQBC010000017">
    <property type="protein sequence ID" value="MBR8826990.1"/>
    <property type="molecule type" value="Genomic_DNA"/>
</dbReference>
<dbReference type="GO" id="GO:0006396">
    <property type="term" value="P:RNA processing"/>
    <property type="evidence" value="ECO:0007669"/>
    <property type="project" value="InterPro"/>
</dbReference>
<dbReference type="AlphaFoldDB" id="A0A941JUL1"/>
<reference evidence="6" key="1">
    <citation type="submission" date="2021-02" db="EMBL/GenBank/DDBJ databases">
        <title>Metagenome analyses of Stigonema ocellatum DSM 106950, Chlorogloea purpurea SAG 13.99 and Gomphosphaeria aponina DSM 107014.</title>
        <authorList>
            <person name="Marter P."/>
            <person name="Huang S."/>
        </authorList>
    </citation>
    <scope>NUCLEOTIDE SEQUENCE</scope>
    <source>
        <strain evidence="6">JP213</strain>
    </source>
</reference>
<protein>
    <recommendedName>
        <fullName evidence="1">Ribonuclease 3</fullName>
    </recommendedName>
    <alternativeName>
        <fullName evidence="3">Ribonuclease III</fullName>
    </alternativeName>
</protein>
<feature type="domain" description="RNase III" evidence="5">
    <location>
        <begin position="163"/>
        <end position="256"/>
    </location>
</feature>
<dbReference type="PROSITE" id="PS50142">
    <property type="entry name" value="RNASE_3_2"/>
    <property type="match status" value="1"/>
</dbReference>
<evidence type="ECO:0000259" key="5">
    <source>
        <dbReference type="PROSITE" id="PS50142"/>
    </source>
</evidence>
<keyword evidence="2" id="KW-0378">Hydrolase</keyword>
<name>A0A941JUL1_9CHRO</name>
<dbReference type="Proteomes" id="UP000767446">
    <property type="component" value="Unassembled WGS sequence"/>
</dbReference>
<dbReference type="GO" id="GO:0004525">
    <property type="term" value="F:ribonuclease III activity"/>
    <property type="evidence" value="ECO:0007669"/>
    <property type="project" value="InterPro"/>
</dbReference>
<evidence type="ECO:0000256" key="3">
    <source>
        <dbReference type="ARBA" id="ARBA00032486"/>
    </source>
</evidence>
<sequence length="256" mass="29750">MGISNRETIGKALEYLCQGLYPYVEKEMQAVYNSDWLKKAASNLQNHQKKINRQADEILREDVGTLLNLVSKEWNKVFKDKLSQSDRSLIQELIEVRNLWAHQSTFLTNDTYRAIDSTIRLLRSISAPEAEDVEKLRQDLLRLLSQEEGRHEVRTVPVSPAEEDRIRQRLDEILKRIPFQNAYLLNQALTHTTYKYENPNTGEDNEQLEFLGDALLTFLSGDFLYQRNPDLREGKMTVLRSNLVDTHQLAKFAAKL</sequence>
<dbReference type="CDD" id="cd00593">
    <property type="entry name" value="RIBOc"/>
    <property type="match status" value="1"/>
</dbReference>
<dbReference type="SUPFAM" id="SSF69065">
    <property type="entry name" value="RNase III domain-like"/>
    <property type="match status" value="1"/>
</dbReference>
<dbReference type="Gene3D" id="1.10.1520.10">
    <property type="entry name" value="Ribonuclease III domain"/>
    <property type="match status" value="1"/>
</dbReference>
<dbReference type="PANTHER" id="PTHR14950">
    <property type="entry name" value="DICER-RELATED"/>
    <property type="match status" value="1"/>
</dbReference>
<comment type="caution">
    <text evidence="6">The sequence shown here is derived from an EMBL/GenBank/DDBJ whole genome shotgun (WGS) entry which is preliminary data.</text>
</comment>
<dbReference type="InterPro" id="IPR041650">
    <property type="entry name" value="HEPN_Swt1"/>
</dbReference>
<organism evidence="6 7">
    <name type="scientific">Gomphosphaeria aponina SAG 52.96 = DSM 107014</name>
    <dbReference type="NCBI Taxonomy" id="1521640"/>
    <lineage>
        <taxon>Bacteria</taxon>
        <taxon>Bacillati</taxon>
        <taxon>Cyanobacteriota</taxon>
        <taxon>Cyanophyceae</taxon>
        <taxon>Oscillatoriophycideae</taxon>
        <taxon>Chroococcales</taxon>
        <taxon>Gomphosphaeriaceae</taxon>
        <taxon>Gomphosphaeria</taxon>
    </lineage>
</organism>
<evidence type="ECO:0000256" key="4">
    <source>
        <dbReference type="ARBA" id="ARBA00049596"/>
    </source>
</evidence>
<evidence type="ECO:0000256" key="1">
    <source>
        <dbReference type="ARBA" id="ARBA00017706"/>
    </source>
</evidence>
<dbReference type="Pfam" id="PF18731">
    <property type="entry name" value="HEPN_Swt1"/>
    <property type="match status" value="1"/>
</dbReference>
<dbReference type="Pfam" id="PF14622">
    <property type="entry name" value="Ribonucleas_3_3"/>
    <property type="match status" value="1"/>
</dbReference>
<dbReference type="PANTHER" id="PTHR14950:SF37">
    <property type="entry name" value="ENDORIBONUCLEASE DICER"/>
    <property type="match status" value="1"/>
</dbReference>
<dbReference type="PROSITE" id="PS00517">
    <property type="entry name" value="RNASE_3_1"/>
    <property type="match status" value="1"/>
</dbReference>
<accession>A0A941JUL1</accession>
<evidence type="ECO:0000313" key="7">
    <source>
        <dbReference type="Proteomes" id="UP000767446"/>
    </source>
</evidence>
<dbReference type="InterPro" id="IPR000999">
    <property type="entry name" value="RNase_III_dom"/>
</dbReference>
<evidence type="ECO:0000313" key="6">
    <source>
        <dbReference type="EMBL" id="MBR8826990.1"/>
    </source>
</evidence>
<gene>
    <name evidence="6" type="ORF">DSM107014_03630</name>
</gene>